<dbReference type="PANTHER" id="PTHR34220">
    <property type="entry name" value="SENSOR HISTIDINE KINASE YPDA"/>
    <property type="match status" value="1"/>
</dbReference>
<feature type="domain" description="Signal transduction histidine kinase internal region" evidence="2">
    <location>
        <begin position="155"/>
        <end position="230"/>
    </location>
</feature>
<sequence>MDSVKLKISILDWLYIILIGACFGFLISLFLYFINDEVQTLSTILFSTISAITISFFAFILITISNDYILPRVNEKFWYLISFIFSFFSGFLGFSFSYYIFSLSEFNIITFIKPFWFDISMTIGFLTFLIGVILHQFISMKYKNESINSEVLETKIKALEGELNPHFLFNALNSISELIYLDQKKAEKATLDLSRFLRNAINKDSLISLENELKMVKTYLEIENIRFENNINLSINIEEEAKIIQVPKFSIQLLVENAIKHGYKTEQLDIEIEAKDNLITVTNNGVLPSKVVFGTGLTNLQKRLNLLNVGKLEYKVEEKKVSFLINIKR</sequence>
<gene>
    <name evidence="3" type="ORF">ABIV_1958</name>
    <name evidence="4" type="ORF">CRV05_11785</name>
</gene>
<keyword evidence="1" id="KW-1133">Transmembrane helix</keyword>
<evidence type="ECO:0000256" key="1">
    <source>
        <dbReference type="SAM" id="Phobius"/>
    </source>
</evidence>
<protein>
    <submittedName>
        <fullName evidence="3 4">Histidine kinase</fullName>
    </submittedName>
</protein>
<accession>A0AAX2A5M7</accession>
<reference evidence="3 5" key="2">
    <citation type="submission" date="2018-07" db="EMBL/GenBank/DDBJ databases">
        <title>Complete genome of the Arcobacter bivalviorum type strain LMG 26154.</title>
        <authorList>
            <person name="Miller W.G."/>
            <person name="Yee E."/>
            <person name="Bono J.L."/>
        </authorList>
    </citation>
    <scope>NUCLEOTIDE SEQUENCE [LARGE SCALE GENOMIC DNA]</scope>
    <source>
        <strain evidence="3 5">LMG 26154</strain>
    </source>
</reference>
<dbReference type="EMBL" id="CP031217">
    <property type="protein sequence ID" value="AXH12935.1"/>
    <property type="molecule type" value="Genomic_DNA"/>
</dbReference>
<dbReference type="PANTHER" id="PTHR34220:SF7">
    <property type="entry name" value="SENSOR HISTIDINE KINASE YPDA"/>
    <property type="match status" value="1"/>
</dbReference>
<name>A0AAX2A5M7_9BACT</name>
<dbReference type="GO" id="GO:0000155">
    <property type="term" value="F:phosphorelay sensor kinase activity"/>
    <property type="evidence" value="ECO:0007669"/>
    <property type="project" value="InterPro"/>
</dbReference>
<dbReference type="InterPro" id="IPR010559">
    <property type="entry name" value="Sig_transdc_His_kin_internal"/>
</dbReference>
<dbReference type="Pfam" id="PF06580">
    <property type="entry name" value="His_kinase"/>
    <property type="match status" value="1"/>
</dbReference>
<keyword evidence="4" id="KW-0808">Transferase</keyword>
<dbReference type="Proteomes" id="UP000289193">
    <property type="component" value="Unassembled WGS sequence"/>
</dbReference>
<evidence type="ECO:0000259" key="2">
    <source>
        <dbReference type="Pfam" id="PF06580"/>
    </source>
</evidence>
<proteinExistence type="predicted"/>
<feature type="transmembrane region" description="Helical" evidence="1">
    <location>
        <begin position="40"/>
        <end position="65"/>
    </location>
</feature>
<dbReference type="RefSeq" id="WP_114839745.1">
    <property type="nucleotide sequence ID" value="NZ_CP031217.1"/>
</dbReference>
<dbReference type="InterPro" id="IPR050640">
    <property type="entry name" value="Bact_2-comp_sensor_kinase"/>
</dbReference>
<feature type="transmembrane region" description="Helical" evidence="1">
    <location>
        <begin position="12"/>
        <end position="34"/>
    </location>
</feature>
<dbReference type="Gene3D" id="3.30.565.10">
    <property type="entry name" value="Histidine kinase-like ATPase, C-terminal domain"/>
    <property type="match status" value="1"/>
</dbReference>
<keyword evidence="1" id="KW-0812">Transmembrane</keyword>
<dbReference type="EMBL" id="PDKM01000007">
    <property type="protein sequence ID" value="RXK09255.1"/>
    <property type="molecule type" value="Genomic_DNA"/>
</dbReference>
<keyword evidence="4" id="KW-0418">Kinase</keyword>
<organism evidence="4 6">
    <name type="scientific">Halarcobacter bivalviorum</name>
    <dbReference type="NCBI Taxonomy" id="663364"/>
    <lineage>
        <taxon>Bacteria</taxon>
        <taxon>Pseudomonadati</taxon>
        <taxon>Campylobacterota</taxon>
        <taxon>Epsilonproteobacteria</taxon>
        <taxon>Campylobacterales</taxon>
        <taxon>Arcobacteraceae</taxon>
        <taxon>Halarcobacter</taxon>
    </lineage>
</organism>
<dbReference type="InterPro" id="IPR036890">
    <property type="entry name" value="HATPase_C_sf"/>
</dbReference>
<keyword evidence="6" id="KW-1185">Reference proteome</keyword>
<dbReference type="AlphaFoldDB" id="A0AAX2A5M7"/>
<dbReference type="KEGG" id="hbv:ABIV_1958"/>
<evidence type="ECO:0000313" key="6">
    <source>
        <dbReference type="Proteomes" id="UP000289193"/>
    </source>
</evidence>
<dbReference type="GO" id="GO:0016020">
    <property type="term" value="C:membrane"/>
    <property type="evidence" value="ECO:0007669"/>
    <property type="project" value="InterPro"/>
</dbReference>
<evidence type="ECO:0000313" key="3">
    <source>
        <dbReference type="EMBL" id="AXH12935.1"/>
    </source>
</evidence>
<reference evidence="4 6" key="1">
    <citation type="submission" date="2017-10" db="EMBL/GenBank/DDBJ databases">
        <title>Genomics of the genus Arcobacter.</title>
        <authorList>
            <person name="Perez-Cataluna A."/>
            <person name="Figueras M.J."/>
        </authorList>
    </citation>
    <scope>NUCLEOTIDE SEQUENCE [LARGE SCALE GENOMIC DNA]</scope>
    <source>
        <strain evidence="4 6">CECT 7835</strain>
    </source>
</reference>
<feature type="transmembrane region" description="Helical" evidence="1">
    <location>
        <begin position="115"/>
        <end position="134"/>
    </location>
</feature>
<feature type="transmembrane region" description="Helical" evidence="1">
    <location>
        <begin position="77"/>
        <end position="100"/>
    </location>
</feature>
<evidence type="ECO:0000313" key="5">
    <source>
        <dbReference type="Proteomes" id="UP000253850"/>
    </source>
</evidence>
<dbReference type="SUPFAM" id="SSF55874">
    <property type="entry name" value="ATPase domain of HSP90 chaperone/DNA topoisomerase II/histidine kinase"/>
    <property type="match status" value="1"/>
</dbReference>
<dbReference type="Proteomes" id="UP000253850">
    <property type="component" value="Chromosome"/>
</dbReference>
<keyword evidence="1" id="KW-0472">Membrane</keyword>
<evidence type="ECO:0000313" key="4">
    <source>
        <dbReference type="EMBL" id="RXK09255.1"/>
    </source>
</evidence>